<sequence length="657" mass="71612">MVRIEKKNTCLSFVLLMIMLFTVLTPAVYAEDAAENTVTASFTGTNTVTEWDVNADGLTITIALRNGYRFSDNITDYKNAIIDGLTFNGLLFDKKTNQYNVVPYEMFVANALDVYGNSGYFPYIDISNCITVYDRFVGLDPAGARSTSAVSDALKAAYPGVKKGILNALKAGATVSVNKDGNLVIRCTKEAAIGYFSTFTNSVPVVNGGIQIANCDILLSAELPKGVVKNVNEVVKVNGFFTIQEVKVHTEIWEYVDKSRAGEDGVFPFNSRINSYDRNTTSQYPYDTTYYLKQVEGNVLTAEDIREGGAMGPNGTGRKLVKVVVDTRVGPTQWASTKNMSTFFTNFFRTHKDATGYGGKSNTTYTPADDPEWLKVEDQITNGGLDSASPYNVSTNKYVVNYSGDSRMDTVNPAKMWIFFELPQTPDFQITSDMPIYVNLIAGFIGGSGQSTTTNGQPILGMDGRYLFTIKADNTSAKTFDDLANYGWAKKQIEALVSKGIISGTGATTYSPGANITRADFMMLLVKTLDLKADIKENFEDVKQGAYYYEAVGIAKQSGIATGSGDNRFYPKAEISRQDMMVLTERALRAANKIKGSASPEILEQFKDKAQVSGYAANSVSVMIGEGLVTGANGLINPLGSTTRAEAAVILYRIYTQ</sequence>
<keyword evidence="1" id="KW-0732">Signal</keyword>
<dbReference type="Pfam" id="PF00395">
    <property type="entry name" value="SLH"/>
    <property type="match status" value="3"/>
</dbReference>
<dbReference type="AlphaFoldDB" id="A0A6M1PND6"/>
<evidence type="ECO:0000259" key="2">
    <source>
        <dbReference type="PROSITE" id="PS51272"/>
    </source>
</evidence>
<dbReference type="PANTHER" id="PTHR43308">
    <property type="entry name" value="OUTER MEMBRANE PROTEIN ALPHA-RELATED"/>
    <property type="match status" value="1"/>
</dbReference>
<dbReference type="InterPro" id="IPR001119">
    <property type="entry name" value="SLH_dom"/>
</dbReference>
<protein>
    <submittedName>
        <fullName evidence="3">S-layer homology domain-containing protein</fullName>
    </submittedName>
</protein>
<dbReference type="InterPro" id="IPR051465">
    <property type="entry name" value="Cell_Envelope_Struct_Comp"/>
</dbReference>
<feature type="domain" description="SLH" evidence="2">
    <location>
        <begin position="476"/>
        <end position="539"/>
    </location>
</feature>
<feature type="domain" description="SLH" evidence="2">
    <location>
        <begin position="603"/>
        <end position="657"/>
    </location>
</feature>
<comment type="caution">
    <text evidence="3">The sequence shown here is derived from an EMBL/GenBank/DDBJ whole genome shotgun (WGS) entry which is preliminary data.</text>
</comment>
<dbReference type="PANTHER" id="PTHR43308:SF5">
    <property type="entry name" value="S-LAYER PROTEIN _ PEPTIDOGLYCAN ENDO-BETA-N-ACETYLGLUCOSAMINIDASE"/>
    <property type="match status" value="1"/>
</dbReference>
<feature type="chain" id="PRO_5039409082" evidence="1">
    <location>
        <begin position="31"/>
        <end position="657"/>
    </location>
</feature>
<dbReference type="EMBL" id="JAAKGU010000011">
    <property type="protein sequence ID" value="NGM84716.1"/>
    <property type="molecule type" value="Genomic_DNA"/>
</dbReference>
<feature type="domain" description="SLH" evidence="2">
    <location>
        <begin position="540"/>
        <end position="598"/>
    </location>
</feature>
<organism evidence="3 4">
    <name type="scientific">Paenibacillus apii</name>
    <dbReference type="NCBI Taxonomy" id="1850370"/>
    <lineage>
        <taxon>Bacteria</taxon>
        <taxon>Bacillati</taxon>
        <taxon>Bacillota</taxon>
        <taxon>Bacilli</taxon>
        <taxon>Bacillales</taxon>
        <taxon>Paenibacillaceae</taxon>
        <taxon>Paenibacillus</taxon>
    </lineage>
</organism>
<keyword evidence="4" id="KW-1185">Reference proteome</keyword>
<evidence type="ECO:0000313" key="3">
    <source>
        <dbReference type="EMBL" id="NGM84716.1"/>
    </source>
</evidence>
<reference evidence="3 4" key="1">
    <citation type="submission" date="2020-02" db="EMBL/GenBank/DDBJ databases">
        <authorList>
            <person name="Gao J."/>
            <person name="Sun J."/>
        </authorList>
    </citation>
    <scope>NUCLEOTIDE SEQUENCE [LARGE SCALE GENOMIC DNA]</scope>
    <source>
        <strain evidence="3 4">7124</strain>
    </source>
</reference>
<dbReference type="PROSITE" id="PS51272">
    <property type="entry name" value="SLH"/>
    <property type="match status" value="3"/>
</dbReference>
<accession>A0A6M1PND6</accession>
<evidence type="ECO:0000313" key="4">
    <source>
        <dbReference type="Proteomes" id="UP000480151"/>
    </source>
</evidence>
<dbReference type="Proteomes" id="UP000480151">
    <property type="component" value="Unassembled WGS sequence"/>
</dbReference>
<feature type="signal peptide" evidence="1">
    <location>
        <begin position="1"/>
        <end position="30"/>
    </location>
</feature>
<evidence type="ECO:0000256" key="1">
    <source>
        <dbReference type="SAM" id="SignalP"/>
    </source>
</evidence>
<proteinExistence type="predicted"/>
<gene>
    <name evidence="3" type="ORF">G5B47_20140</name>
</gene>
<dbReference type="RefSeq" id="WP_165101989.1">
    <property type="nucleotide sequence ID" value="NZ_JAAKGU010000011.1"/>
</dbReference>
<name>A0A6M1PND6_9BACL</name>